<dbReference type="InterPro" id="IPR036882">
    <property type="entry name" value="Alba-like_dom_sf"/>
</dbReference>
<sequence>MERIQREGHPCVMVERPRSVTPRTGWPPSIASLPRPEMEEVTKALSNLTVSDTHKKNRIQVSNNKKPLFLYVNLAKRYMQQHNEVELSALVMGMVSSCSTDYDLFLLICGLSLMRFYPVMWWLMCSVLLSIFGLIGDL</sequence>
<feature type="transmembrane region" description="Helical" evidence="1">
    <location>
        <begin position="119"/>
        <end position="136"/>
    </location>
</feature>
<keyword evidence="3" id="KW-1185">Reference proteome</keyword>
<organism evidence="2 3">
    <name type="scientific">Iris pallida</name>
    <name type="common">Sweet iris</name>
    <dbReference type="NCBI Taxonomy" id="29817"/>
    <lineage>
        <taxon>Eukaryota</taxon>
        <taxon>Viridiplantae</taxon>
        <taxon>Streptophyta</taxon>
        <taxon>Embryophyta</taxon>
        <taxon>Tracheophyta</taxon>
        <taxon>Spermatophyta</taxon>
        <taxon>Magnoliopsida</taxon>
        <taxon>Liliopsida</taxon>
        <taxon>Asparagales</taxon>
        <taxon>Iridaceae</taxon>
        <taxon>Iridoideae</taxon>
        <taxon>Irideae</taxon>
        <taxon>Iris</taxon>
    </lineage>
</organism>
<reference evidence="2" key="2">
    <citation type="submission" date="2023-04" db="EMBL/GenBank/DDBJ databases">
        <authorList>
            <person name="Bruccoleri R.E."/>
            <person name="Oakeley E.J."/>
            <person name="Faust A.-M."/>
            <person name="Dessus-Babus S."/>
            <person name="Altorfer M."/>
            <person name="Burckhardt D."/>
            <person name="Oertli M."/>
            <person name="Naumann U."/>
            <person name="Petersen F."/>
            <person name="Wong J."/>
        </authorList>
    </citation>
    <scope>NUCLEOTIDE SEQUENCE</scope>
    <source>
        <strain evidence="2">GSM-AAB239-AS_SAM_17_03QT</strain>
        <tissue evidence="2">Leaf</tissue>
    </source>
</reference>
<reference evidence="2" key="1">
    <citation type="journal article" date="2023" name="GigaByte">
        <title>Genome assembly of the bearded iris, Iris pallida Lam.</title>
        <authorList>
            <person name="Bruccoleri R.E."/>
            <person name="Oakeley E.J."/>
            <person name="Faust A.M.E."/>
            <person name="Altorfer M."/>
            <person name="Dessus-Babus S."/>
            <person name="Burckhardt D."/>
            <person name="Oertli M."/>
            <person name="Naumann U."/>
            <person name="Petersen F."/>
            <person name="Wong J."/>
        </authorList>
    </citation>
    <scope>NUCLEOTIDE SEQUENCE</scope>
    <source>
        <strain evidence="2">GSM-AAB239-AS_SAM_17_03QT</strain>
    </source>
</reference>
<keyword evidence="1" id="KW-0812">Transmembrane</keyword>
<dbReference type="GO" id="GO:0003723">
    <property type="term" value="F:RNA binding"/>
    <property type="evidence" value="ECO:0007669"/>
    <property type="project" value="TreeGrafter"/>
</dbReference>
<name>A0AAX6IEF8_IRIPA</name>
<dbReference type="EMBL" id="JANAVB010002393">
    <property type="protein sequence ID" value="KAJ6851303.1"/>
    <property type="molecule type" value="Genomic_DNA"/>
</dbReference>
<dbReference type="SUPFAM" id="SSF82704">
    <property type="entry name" value="AlbA-like"/>
    <property type="match status" value="1"/>
</dbReference>
<accession>A0AAX6IEF8</accession>
<dbReference type="InterPro" id="IPR014560">
    <property type="entry name" value="UCP030333_Alba"/>
</dbReference>
<keyword evidence="1" id="KW-0472">Membrane</keyword>
<keyword evidence="1" id="KW-1133">Transmembrane helix</keyword>
<evidence type="ECO:0000313" key="3">
    <source>
        <dbReference type="Proteomes" id="UP001140949"/>
    </source>
</evidence>
<gene>
    <name evidence="2" type="ORF">M6B38_261625</name>
</gene>
<dbReference type="GO" id="GO:0005634">
    <property type="term" value="C:nucleus"/>
    <property type="evidence" value="ECO:0007669"/>
    <property type="project" value="TreeGrafter"/>
</dbReference>
<evidence type="ECO:0000313" key="2">
    <source>
        <dbReference type="EMBL" id="KAJ6851303.1"/>
    </source>
</evidence>
<dbReference type="PANTHER" id="PTHR31947:SF36">
    <property type="entry name" value="DNA_RNA-BINDING PROTEIN ALBA-LIKE DOMAIN-CONTAINING PROTEIN"/>
    <property type="match status" value="1"/>
</dbReference>
<dbReference type="Gene3D" id="3.30.110.20">
    <property type="entry name" value="Alba-like domain"/>
    <property type="match status" value="1"/>
</dbReference>
<proteinExistence type="predicted"/>
<dbReference type="AlphaFoldDB" id="A0AAX6IEF8"/>
<dbReference type="PANTHER" id="PTHR31947">
    <property type="entry name" value="DNA/RNA-BINDING PROTEIN ALBA 3"/>
    <property type="match status" value="1"/>
</dbReference>
<dbReference type="Proteomes" id="UP001140949">
    <property type="component" value="Unassembled WGS sequence"/>
</dbReference>
<protein>
    <submittedName>
        <fullName evidence="2">AP2-like ethylene-responsive transcription factor PLT1</fullName>
    </submittedName>
</protein>
<comment type="caution">
    <text evidence="2">The sequence shown here is derived from an EMBL/GenBank/DDBJ whole genome shotgun (WGS) entry which is preliminary data.</text>
</comment>
<evidence type="ECO:0000256" key="1">
    <source>
        <dbReference type="SAM" id="Phobius"/>
    </source>
</evidence>